<name>A0A8H6L916_9LECA</name>
<organism evidence="1 2">
    <name type="scientific">Letharia columbiana</name>
    <dbReference type="NCBI Taxonomy" id="112416"/>
    <lineage>
        <taxon>Eukaryota</taxon>
        <taxon>Fungi</taxon>
        <taxon>Dikarya</taxon>
        <taxon>Ascomycota</taxon>
        <taxon>Pezizomycotina</taxon>
        <taxon>Lecanoromycetes</taxon>
        <taxon>OSLEUM clade</taxon>
        <taxon>Lecanoromycetidae</taxon>
        <taxon>Lecanorales</taxon>
        <taxon>Lecanorineae</taxon>
        <taxon>Parmeliaceae</taxon>
        <taxon>Letharia</taxon>
    </lineage>
</organism>
<dbReference type="GeneID" id="59283524"/>
<protein>
    <submittedName>
        <fullName evidence="1">Uncharacterized protein</fullName>
    </submittedName>
</protein>
<dbReference type="EMBL" id="JACCJC010000004">
    <property type="protein sequence ID" value="KAF6240239.1"/>
    <property type="molecule type" value="Genomic_DNA"/>
</dbReference>
<accession>A0A8H6L916</accession>
<reference evidence="1 2" key="1">
    <citation type="journal article" date="2020" name="Genomics">
        <title>Complete, high-quality genomes from long-read metagenomic sequencing of two wolf lichen thalli reveals enigmatic genome architecture.</title>
        <authorList>
            <person name="McKenzie S.K."/>
            <person name="Walston R.F."/>
            <person name="Allen J.L."/>
        </authorList>
    </citation>
    <scope>NUCLEOTIDE SEQUENCE [LARGE SCALE GENOMIC DNA]</scope>
    <source>
        <strain evidence="1">WasteWater2</strain>
    </source>
</reference>
<dbReference type="RefSeq" id="XP_037169508.1">
    <property type="nucleotide sequence ID" value="XM_037303786.1"/>
</dbReference>
<evidence type="ECO:0000313" key="1">
    <source>
        <dbReference type="EMBL" id="KAF6240239.1"/>
    </source>
</evidence>
<dbReference type="OrthoDB" id="10352229at2759"/>
<dbReference type="Proteomes" id="UP000578531">
    <property type="component" value="Unassembled WGS sequence"/>
</dbReference>
<keyword evidence="2" id="KW-1185">Reference proteome</keyword>
<gene>
    <name evidence="1" type="ORF">HO173_001850</name>
</gene>
<proteinExistence type="predicted"/>
<dbReference type="AlphaFoldDB" id="A0A8H6L916"/>
<evidence type="ECO:0000313" key="2">
    <source>
        <dbReference type="Proteomes" id="UP000578531"/>
    </source>
</evidence>
<dbReference type="Gene3D" id="3.40.630.30">
    <property type="match status" value="1"/>
</dbReference>
<sequence>MPLARMLKFLCSGNIRPTISAPLESSQSPQSPPLYTLESMELQIARVHAENPISIQPAESKHLTPMARIHLAAFRNDDCVKFLCSDEIHWIIVNTMLGERLENRPYAISVAMNERLGRVVGWLCCSVVGYPGVSEWDGLAQLAWTVAAAFKAAEAQRKLSRTSGESERNSRQAQRKMLREAIVSRTKVAQSLAMGDDVYLVINNVATDPENDLGGVTPKLICSVTDSADKDGLSVFAQVPLFAVADFEWAGFQQIAGFEPQLDIHQLKFMVRRPKAR</sequence>
<comment type="caution">
    <text evidence="1">The sequence shown here is derived from an EMBL/GenBank/DDBJ whole genome shotgun (WGS) entry which is preliminary data.</text>
</comment>